<gene>
    <name evidence="1" type="ORF">B0T17DRAFT_6684</name>
</gene>
<evidence type="ECO:0000313" key="1">
    <source>
        <dbReference type="EMBL" id="KAK0634444.1"/>
    </source>
</evidence>
<accession>A0AA40CEG7</accession>
<name>A0AA40CEG7_9PEZI</name>
<protein>
    <submittedName>
        <fullName evidence="1">Uncharacterized protein</fullName>
    </submittedName>
</protein>
<comment type="caution">
    <text evidence="1">The sequence shown here is derived from an EMBL/GenBank/DDBJ whole genome shotgun (WGS) entry which is preliminary data.</text>
</comment>
<reference evidence="1" key="1">
    <citation type="submission" date="2023-06" db="EMBL/GenBank/DDBJ databases">
        <title>Genome-scale phylogeny and comparative genomics of the fungal order Sordariales.</title>
        <authorList>
            <consortium name="Lawrence Berkeley National Laboratory"/>
            <person name="Hensen N."/>
            <person name="Bonometti L."/>
            <person name="Westerberg I."/>
            <person name="Brannstrom I.O."/>
            <person name="Guillou S."/>
            <person name="Cros-Aarteil S."/>
            <person name="Calhoun S."/>
            <person name="Haridas S."/>
            <person name="Kuo A."/>
            <person name="Mondo S."/>
            <person name="Pangilinan J."/>
            <person name="Riley R."/>
            <person name="LaButti K."/>
            <person name="Andreopoulos B."/>
            <person name="Lipzen A."/>
            <person name="Chen C."/>
            <person name="Yanf M."/>
            <person name="Daum C."/>
            <person name="Ng V."/>
            <person name="Clum A."/>
            <person name="Steindorff A."/>
            <person name="Ohm R."/>
            <person name="Martin F."/>
            <person name="Silar P."/>
            <person name="Natvig D."/>
            <person name="Lalanne C."/>
            <person name="Gautier V."/>
            <person name="Ament-velasquez S.L."/>
            <person name="Kruys A."/>
            <person name="Hutchinson M.I."/>
            <person name="Powell A.J."/>
            <person name="Barry K."/>
            <person name="Miller A.N."/>
            <person name="Grigoriev I.V."/>
            <person name="Debuchy R."/>
            <person name="Gladieux P."/>
            <person name="Thoren M.H."/>
            <person name="Johannesson H."/>
        </authorList>
    </citation>
    <scope>NUCLEOTIDE SEQUENCE</scope>
    <source>
        <strain evidence="1">SMH3391-2</strain>
    </source>
</reference>
<evidence type="ECO:0000313" key="2">
    <source>
        <dbReference type="Proteomes" id="UP001174934"/>
    </source>
</evidence>
<organism evidence="1 2">
    <name type="scientific">Bombardia bombarda</name>
    <dbReference type="NCBI Taxonomy" id="252184"/>
    <lineage>
        <taxon>Eukaryota</taxon>
        <taxon>Fungi</taxon>
        <taxon>Dikarya</taxon>
        <taxon>Ascomycota</taxon>
        <taxon>Pezizomycotina</taxon>
        <taxon>Sordariomycetes</taxon>
        <taxon>Sordariomycetidae</taxon>
        <taxon>Sordariales</taxon>
        <taxon>Lasiosphaeriaceae</taxon>
        <taxon>Bombardia</taxon>
    </lineage>
</organism>
<keyword evidence="2" id="KW-1185">Reference proteome</keyword>
<dbReference type="AlphaFoldDB" id="A0AA40CEG7"/>
<proteinExistence type="predicted"/>
<dbReference type="EMBL" id="JAULSR010000001">
    <property type="protein sequence ID" value="KAK0634444.1"/>
    <property type="molecule type" value="Genomic_DNA"/>
</dbReference>
<sequence length="212" mass="23116">MSPRSSALGVLVHSWPWSLAKAMSWHVPVSTGQPLAARDPLVMPAGFCLLFTLLDRRLATLVQHPSPGRNSAPTGQQHSVKSVLTTIADRLSALAVHFVSQTPVSWVVRHLGRTVVLPKCGLQTERSPPTSTAIFASPYWVENSASPCGTCTLLPGHMSTFSKRALSLSNPPPISSWLHSCLIRFAQRKLRHGGMAAWMRWSLKVSNRVLNG</sequence>
<dbReference type="Proteomes" id="UP001174934">
    <property type="component" value="Unassembled WGS sequence"/>
</dbReference>